<feature type="region of interest" description="Disordered" evidence="1">
    <location>
        <begin position="286"/>
        <end position="305"/>
    </location>
</feature>
<evidence type="ECO:0000256" key="1">
    <source>
        <dbReference type="SAM" id="MobiDB-lite"/>
    </source>
</evidence>
<dbReference type="Gene3D" id="3.40.50.1010">
    <property type="entry name" value="5'-nuclease"/>
    <property type="match status" value="1"/>
</dbReference>
<dbReference type="Proteomes" id="UP000436989">
    <property type="component" value="Unassembled WGS sequence"/>
</dbReference>
<dbReference type="Pfam" id="PF01936">
    <property type="entry name" value="NYN"/>
    <property type="match status" value="1"/>
</dbReference>
<dbReference type="EMBL" id="WOGU01000004">
    <property type="protein sequence ID" value="MUN62871.1"/>
    <property type="molecule type" value="Genomic_DNA"/>
</dbReference>
<feature type="compositionally biased region" description="Pro residues" evidence="1">
    <location>
        <begin position="291"/>
        <end position="305"/>
    </location>
</feature>
<dbReference type="InterPro" id="IPR021139">
    <property type="entry name" value="NYN"/>
</dbReference>
<proteinExistence type="predicted"/>
<evidence type="ECO:0000313" key="3">
    <source>
        <dbReference type="EMBL" id="MUN62871.1"/>
    </source>
</evidence>
<dbReference type="AlphaFoldDB" id="A0A6N8GIE8"/>
<reference evidence="3 4" key="1">
    <citation type="submission" date="2019-12" db="EMBL/GenBank/DDBJ databases">
        <authorList>
            <person name="Shi Y."/>
        </authorList>
    </citation>
    <scope>NUCLEOTIDE SEQUENCE [LARGE SCALE GENOMIC DNA]</scope>
    <source>
        <strain evidence="3 4">JCM 17929</strain>
    </source>
</reference>
<accession>A0A6N8GIE8</accession>
<evidence type="ECO:0000259" key="2">
    <source>
        <dbReference type="Pfam" id="PF01936"/>
    </source>
</evidence>
<protein>
    <submittedName>
        <fullName evidence="3">NYN domain-containing protein</fullName>
    </submittedName>
</protein>
<comment type="caution">
    <text evidence="3">The sequence shown here is derived from an EMBL/GenBank/DDBJ whole genome shotgun (WGS) entry which is preliminary data.</text>
</comment>
<evidence type="ECO:0000313" key="4">
    <source>
        <dbReference type="Proteomes" id="UP000436989"/>
    </source>
</evidence>
<name>A0A6N8GIE8_9MICC</name>
<gene>
    <name evidence="3" type="ORF">GMA12_06905</name>
</gene>
<keyword evidence="4" id="KW-1185">Reference proteome</keyword>
<sequence length="440" mass="48387">MGHRRSAMFIDFDNFFSGLLGSDPKAALELAERPSAWIHRLAAHDADDVRRWLVLRCYMNPSGSVAHPLHPGERLYFSKFRPFFTQAGVEVVDCPSLTRGAKNGADIRIVIDVMTALQHETCYDEFVLASSDADFTPLLQVLRAHDRRTAIIATGSTAVAYEALADQYLDEQDLFDLMVPAQESEAGVAEEAAAILEAHDVAGDTASGGRSNDEEAWREFCEVVRSDYESSEVPINCARLASRIHADLGEVVTRTRWFGGGTFRKAVERIGLPNLNFSPHHFWDSARHPAPEPVQPGPSDPPEVPAPLPPGITRFCDVAKMPRLPQDHWPVVFEVLSEYARGFDFNLSEASKWSRDRARELGVEVSRRALLYVIRGARTGGADLSVDQAPDAPAIGRAVLSSVLEQAALAGFSPSEDEKQDLADWLAVDASSSRLVHGMQ</sequence>
<organism evidence="3 4">
    <name type="scientific">Kocuria sediminis</name>
    <dbReference type="NCBI Taxonomy" id="1038857"/>
    <lineage>
        <taxon>Bacteria</taxon>
        <taxon>Bacillati</taxon>
        <taxon>Actinomycetota</taxon>
        <taxon>Actinomycetes</taxon>
        <taxon>Micrococcales</taxon>
        <taxon>Micrococcaceae</taxon>
        <taxon>Kocuria</taxon>
    </lineage>
</organism>
<feature type="domain" description="NYN" evidence="2">
    <location>
        <begin position="6"/>
        <end position="170"/>
    </location>
</feature>
<dbReference type="GO" id="GO:0004540">
    <property type="term" value="F:RNA nuclease activity"/>
    <property type="evidence" value="ECO:0007669"/>
    <property type="project" value="InterPro"/>
</dbReference>